<reference evidence="4 5" key="1">
    <citation type="submission" date="2013-12" db="EMBL/GenBank/DDBJ databases">
        <title>Draft genome of the parsitic nematode Ancylostoma duodenale.</title>
        <authorList>
            <person name="Mitreva M."/>
        </authorList>
    </citation>
    <scope>NUCLEOTIDE SEQUENCE [LARGE SCALE GENOMIC DNA]</scope>
    <source>
        <strain evidence="4 5">Zhejiang</strain>
    </source>
</reference>
<dbReference type="OrthoDB" id="5851968at2759"/>
<dbReference type="EMBL" id="KN734930">
    <property type="protein sequence ID" value="KIH57032.1"/>
    <property type="molecule type" value="Genomic_DNA"/>
</dbReference>
<dbReference type="InterPro" id="IPR050316">
    <property type="entry name" value="Tyrosinase/Hemocyanin"/>
</dbReference>
<evidence type="ECO:0000313" key="5">
    <source>
        <dbReference type="Proteomes" id="UP000054047"/>
    </source>
</evidence>
<organism evidence="4 5">
    <name type="scientific">Ancylostoma duodenale</name>
    <dbReference type="NCBI Taxonomy" id="51022"/>
    <lineage>
        <taxon>Eukaryota</taxon>
        <taxon>Metazoa</taxon>
        <taxon>Ecdysozoa</taxon>
        <taxon>Nematoda</taxon>
        <taxon>Chromadorea</taxon>
        <taxon>Rhabditida</taxon>
        <taxon>Rhabditina</taxon>
        <taxon>Rhabditomorpha</taxon>
        <taxon>Strongyloidea</taxon>
        <taxon>Ancylostomatidae</taxon>
        <taxon>Ancylostomatinae</taxon>
        <taxon>Ancylostoma</taxon>
    </lineage>
</organism>
<dbReference type="PANTHER" id="PTHR11474">
    <property type="entry name" value="TYROSINASE FAMILY MEMBER"/>
    <property type="match status" value="1"/>
</dbReference>
<sequence length="111" mass="12546">DHKTQRAYGKSPNSRPMAQYALDFIKSQVNTITDALAFTAASKSCPRTNVPPAYAIEYVHGSNHIWIGGDMLVTTKSTNDPLFFLHHCMIDSMWETWRLSKQARIYDCPAP</sequence>
<evidence type="ECO:0000256" key="1">
    <source>
        <dbReference type="ARBA" id="ARBA00022723"/>
    </source>
</evidence>
<gene>
    <name evidence="4" type="ORF">ANCDUO_12778</name>
</gene>
<dbReference type="SUPFAM" id="SSF48056">
    <property type="entry name" value="Di-copper centre-containing domain"/>
    <property type="match status" value="1"/>
</dbReference>
<accession>A0A0C2D4H8</accession>
<dbReference type="Proteomes" id="UP000054047">
    <property type="component" value="Unassembled WGS sequence"/>
</dbReference>
<feature type="non-terminal residue" evidence="4">
    <location>
        <position position="1"/>
    </location>
</feature>
<feature type="domain" description="Tyrosinase copper-binding" evidence="3">
    <location>
        <begin position="80"/>
        <end position="91"/>
    </location>
</feature>
<dbReference type="AlphaFoldDB" id="A0A0C2D4H8"/>
<evidence type="ECO:0000259" key="3">
    <source>
        <dbReference type="PROSITE" id="PS00498"/>
    </source>
</evidence>
<dbReference type="GO" id="GO:0016491">
    <property type="term" value="F:oxidoreductase activity"/>
    <property type="evidence" value="ECO:0007669"/>
    <property type="project" value="InterPro"/>
</dbReference>
<protein>
    <recommendedName>
        <fullName evidence="3">Tyrosinase copper-binding domain-containing protein</fullName>
    </recommendedName>
</protein>
<keyword evidence="5" id="KW-1185">Reference proteome</keyword>
<dbReference type="PANTHER" id="PTHR11474:SF126">
    <property type="entry name" value="TYROSINASE-LIKE PROTEIN TYR-1-RELATED"/>
    <property type="match status" value="1"/>
</dbReference>
<proteinExistence type="predicted"/>
<keyword evidence="1" id="KW-0479">Metal-binding</keyword>
<dbReference type="PRINTS" id="PR00092">
    <property type="entry name" value="TYROSINASE"/>
</dbReference>
<dbReference type="Pfam" id="PF00264">
    <property type="entry name" value="Tyrosinase"/>
    <property type="match status" value="1"/>
</dbReference>
<keyword evidence="2" id="KW-0186">Copper</keyword>
<dbReference type="InterPro" id="IPR002227">
    <property type="entry name" value="Tyrosinase_Cu-bd"/>
</dbReference>
<dbReference type="PROSITE" id="PS00498">
    <property type="entry name" value="TYROSINASE_2"/>
    <property type="match status" value="1"/>
</dbReference>
<dbReference type="GO" id="GO:0046872">
    <property type="term" value="F:metal ion binding"/>
    <property type="evidence" value="ECO:0007669"/>
    <property type="project" value="UniProtKB-KW"/>
</dbReference>
<dbReference type="InterPro" id="IPR008922">
    <property type="entry name" value="Di-copper_centre_dom_sf"/>
</dbReference>
<evidence type="ECO:0000256" key="2">
    <source>
        <dbReference type="ARBA" id="ARBA00023008"/>
    </source>
</evidence>
<name>A0A0C2D4H8_9BILA</name>
<evidence type="ECO:0000313" key="4">
    <source>
        <dbReference type="EMBL" id="KIH57032.1"/>
    </source>
</evidence>
<dbReference type="Gene3D" id="1.10.1280.10">
    <property type="entry name" value="Di-copper center containing domain from catechol oxidase"/>
    <property type="match status" value="1"/>
</dbReference>